<dbReference type="Proteomes" id="UP000316196">
    <property type="component" value="Unassembled WGS sequence"/>
</dbReference>
<keyword evidence="2" id="KW-1133">Transmembrane helix</keyword>
<comment type="caution">
    <text evidence="3">The sequence shown here is derived from an EMBL/GenBank/DDBJ whole genome shotgun (WGS) entry which is preliminary data.</text>
</comment>
<reference evidence="3 4" key="1">
    <citation type="submission" date="2019-06" db="EMBL/GenBank/DDBJ databases">
        <title>Sequencing the genomes of 1000 actinobacteria strains.</title>
        <authorList>
            <person name="Klenk H.-P."/>
        </authorList>
    </citation>
    <scope>NUCLEOTIDE SEQUENCE [LARGE SCALE GENOMIC DNA]</scope>
    <source>
        <strain evidence="3 4">DSM 8251</strain>
    </source>
</reference>
<feature type="region of interest" description="Disordered" evidence="1">
    <location>
        <begin position="64"/>
        <end position="97"/>
    </location>
</feature>
<feature type="region of interest" description="Disordered" evidence="1">
    <location>
        <begin position="1"/>
        <end position="28"/>
    </location>
</feature>
<organism evidence="3 4">
    <name type="scientific">Propioniferax innocua</name>
    <dbReference type="NCBI Taxonomy" id="1753"/>
    <lineage>
        <taxon>Bacteria</taxon>
        <taxon>Bacillati</taxon>
        <taxon>Actinomycetota</taxon>
        <taxon>Actinomycetes</taxon>
        <taxon>Propionibacteriales</taxon>
        <taxon>Propionibacteriaceae</taxon>
        <taxon>Propioniferax</taxon>
    </lineage>
</organism>
<accession>A0A542ZBZ4</accession>
<keyword evidence="2" id="KW-0472">Membrane</keyword>
<feature type="transmembrane region" description="Helical" evidence="2">
    <location>
        <begin position="35"/>
        <end position="57"/>
    </location>
</feature>
<sequence>MGQERPGAQPLGGGAPGQMPPISGGGTGGSGAPRLGVLIVAGVIVLALVAGLLFVVLRPKGGETVDPGGDPTHPQPTAQPSETDAEGGNGGEQSGEIDCMAGNQTAVSVRPGEDNQTAGVVFRIPEEFVFRPETSYFPYLNDIAARLTTPGEGDQFGVVVGGLPTEAGFQNQEQASKDLFECLTTSMDSDSGFTGFDVQDTTEQQVGSVPGYATEGIASYKDSKKLWTVHTLDSGTEGIWTVVITIEPVDDPAASKKLDETLDSVRA</sequence>
<evidence type="ECO:0000256" key="1">
    <source>
        <dbReference type="SAM" id="MobiDB-lite"/>
    </source>
</evidence>
<evidence type="ECO:0000313" key="3">
    <source>
        <dbReference type="EMBL" id="TQL57876.1"/>
    </source>
</evidence>
<evidence type="ECO:0000256" key="2">
    <source>
        <dbReference type="SAM" id="Phobius"/>
    </source>
</evidence>
<protein>
    <submittedName>
        <fullName evidence="3">Uncharacterized protein</fullName>
    </submittedName>
</protein>
<gene>
    <name evidence="3" type="ORF">FB460_1721</name>
</gene>
<proteinExistence type="predicted"/>
<dbReference type="EMBL" id="VFOR01000002">
    <property type="protein sequence ID" value="TQL57876.1"/>
    <property type="molecule type" value="Genomic_DNA"/>
</dbReference>
<dbReference type="AlphaFoldDB" id="A0A542ZBZ4"/>
<evidence type="ECO:0000313" key="4">
    <source>
        <dbReference type="Proteomes" id="UP000316196"/>
    </source>
</evidence>
<name>A0A542ZBZ4_9ACTN</name>
<keyword evidence="2" id="KW-0812">Transmembrane</keyword>
<keyword evidence="4" id="KW-1185">Reference proteome</keyword>